<evidence type="ECO:0000313" key="3">
    <source>
        <dbReference type="Proteomes" id="UP000433876"/>
    </source>
</evidence>
<gene>
    <name evidence="2" type="ORF">SMACR_05892</name>
</gene>
<feature type="compositionally biased region" description="Polar residues" evidence="1">
    <location>
        <begin position="91"/>
        <end position="101"/>
    </location>
</feature>
<dbReference type="Proteomes" id="UP000433876">
    <property type="component" value="Unassembled WGS sequence"/>
</dbReference>
<organism evidence="2 3">
    <name type="scientific">Sordaria macrospora</name>
    <dbReference type="NCBI Taxonomy" id="5147"/>
    <lineage>
        <taxon>Eukaryota</taxon>
        <taxon>Fungi</taxon>
        <taxon>Dikarya</taxon>
        <taxon>Ascomycota</taxon>
        <taxon>Pezizomycotina</taxon>
        <taxon>Sordariomycetes</taxon>
        <taxon>Sordariomycetidae</taxon>
        <taxon>Sordariales</taxon>
        <taxon>Sordariaceae</taxon>
        <taxon>Sordaria</taxon>
    </lineage>
</organism>
<name>A0A8S9A0E9_SORMA</name>
<feature type="compositionally biased region" description="Polar residues" evidence="1">
    <location>
        <begin position="47"/>
        <end position="73"/>
    </location>
</feature>
<feature type="compositionally biased region" description="Basic and acidic residues" evidence="1">
    <location>
        <begin position="11"/>
        <end position="22"/>
    </location>
</feature>
<evidence type="ECO:0000256" key="1">
    <source>
        <dbReference type="SAM" id="MobiDB-lite"/>
    </source>
</evidence>
<feature type="compositionally biased region" description="Polar residues" evidence="1">
    <location>
        <begin position="1"/>
        <end position="10"/>
    </location>
</feature>
<protein>
    <submittedName>
        <fullName evidence="2">Uncharacterized protein</fullName>
    </submittedName>
</protein>
<sequence>MREPNTNPTSEDSHSYVPRNDDPASSSDDSASPRRKLSIPYILEPSPSKNTTPRQQAQHTLTTSTANQATPNINANSSNSSNANDILNKAPASTYTASPSGVSHDRDRVQEYHALQAKAAIRRISALGLNPLGLTQEYVRGLEKRDLEQWVRICKTMAASGVRSQEAELKYLEDMLREMPN</sequence>
<reference evidence="2 3" key="1">
    <citation type="submission" date="2017-07" db="EMBL/GenBank/DDBJ databases">
        <title>Genome sequence of the Sordaria macrospora wild type strain R19027.</title>
        <authorList>
            <person name="Nowrousian M."/>
            <person name="Teichert I."/>
            <person name="Kueck U."/>
        </authorList>
    </citation>
    <scope>NUCLEOTIDE SEQUENCE [LARGE SCALE GENOMIC DNA]</scope>
    <source>
        <strain evidence="2 3">R19027</strain>
        <tissue evidence="2">Mycelium</tissue>
    </source>
</reference>
<dbReference type="AlphaFoldDB" id="A0A8S9A0E9"/>
<comment type="caution">
    <text evidence="2">The sequence shown here is derived from an EMBL/GenBank/DDBJ whole genome shotgun (WGS) entry which is preliminary data.</text>
</comment>
<dbReference type="VEuPathDB" id="FungiDB:SMAC_05892"/>
<dbReference type="EMBL" id="NMPR01000024">
    <property type="protein sequence ID" value="KAA8634321.1"/>
    <property type="molecule type" value="Genomic_DNA"/>
</dbReference>
<feature type="compositionally biased region" description="Low complexity" evidence="1">
    <location>
        <begin position="74"/>
        <end position="84"/>
    </location>
</feature>
<evidence type="ECO:0000313" key="2">
    <source>
        <dbReference type="EMBL" id="KAA8634321.1"/>
    </source>
</evidence>
<feature type="region of interest" description="Disordered" evidence="1">
    <location>
        <begin position="1"/>
        <end position="104"/>
    </location>
</feature>
<accession>A0A8S9A0E9</accession>
<proteinExistence type="predicted"/>